<name>A0ABW4NMM5_9LACT</name>
<sequence>MTKPLKVVIGENVKRYRIEQDMTQVDLYRKIHGGTVGSFVRELERGERNITLETLDKLALALDVLVIDLVEDWSEEE</sequence>
<dbReference type="Proteomes" id="UP001597285">
    <property type="component" value="Unassembled WGS sequence"/>
</dbReference>
<dbReference type="PROSITE" id="PS50943">
    <property type="entry name" value="HTH_CROC1"/>
    <property type="match status" value="1"/>
</dbReference>
<dbReference type="InterPro" id="IPR010982">
    <property type="entry name" value="Lambda_DNA-bd_dom_sf"/>
</dbReference>
<dbReference type="InterPro" id="IPR001387">
    <property type="entry name" value="Cro/C1-type_HTH"/>
</dbReference>
<dbReference type="EMBL" id="JBHUFF010000013">
    <property type="protein sequence ID" value="MFD1799685.1"/>
    <property type="molecule type" value="Genomic_DNA"/>
</dbReference>
<evidence type="ECO:0000313" key="2">
    <source>
        <dbReference type="EMBL" id="MFD1799685.1"/>
    </source>
</evidence>
<keyword evidence="3" id="KW-1185">Reference proteome</keyword>
<proteinExistence type="predicted"/>
<reference evidence="3" key="1">
    <citation type="journal article" date="2019" name="Int. J. Syst. Evol. Microbiol.">
        <title>The Global Catalogue of Microorganisms (GCM) 10K type strain sequencing project: providing services to taxonomists for standard genome sequencing and annotation.</title>
        <authorList>
            <consortium name="The Broad Institute Genomics Platform"/>
            <consortium name="The Broad Institute Genome Sequencing Center for Infectious Disease"/>
            <person name="Wu L."/>
            <person name="Ma J."/>
        </authorList>
    </citation>
    <scope>NUCLEOTIDE SEQUENCE [LARGE SCALE GENOMIC DNA]</scope>
    <source>
        <strain evidence="3">KCTC 42143</strain>
    </source>
</reference>
<protein>
    <submittedName>
        <fullName evidence="2">Helix-turn-helix domain-containing protein</fullName>
    </submittedName>
</protein>
<dbReference type="SUPFAM" id="SSF47413">
    <property type="entry name" value="lambda repressor-like DNA-binding domains"/>
    <property type="match status" value="1"/>
</dbReference>
<dbReference type="Gene3D" id="1.10.260.40">
    <property type="entry name" value="lambda repressor-like DNA-binding domains"/>
    <property type="match status" value="1"/>
</dbReference>
<evidence type="ECO:0000259" key="1">
    <source>
        <dbReference type="PROSITE" id="PS50943"/>
    </source>
</evidence>
<evidence type="ECO:0000313" key="3">
    <source>
        <dbReference type="Proteomes" id="UP001597285"/>
    </source>
</evidence>
<dbReference type="CDD" id="cd00093">
    <property type="entry name" value="HTH_XRE"/>
    <property type="match status" value="1"/>
</dbReference>
<dbReference type="RefSeq" id="WP_058918145.1">
    <property type="nucleotide sequence ID" value="NZ_JBHSQC010000025.1"/>
</dbReference>
<dbReference type="Pfam" id="PF01381">
    <property type="entry name" value="HTH_3"/>
    <property type="match status" value="1"/>
</dbReference>
<comment type="caution">
    <text evidence="2">The sequence shown here is derived from an EMBL/GenBank/DDBJ whole genome shotgun (WGS) entry which is preliminary data.</text>
</comment>
<feature type="domain" description="HTH cro/C1-type" evidence="1">
    <location>
        <begin position="13"/>
        <end position="69"/>
    </location>
</feature>
<dbReference type="SMART" id="SM00530">
    <property type="entry name" value="HTH_XRE"/>
    <property type="match status" value="1"/>
</dbReference>
<gene>
    <name evidence="2" type="ORF">ACFSBK_07445</name>
</gene>
<organism evidence="2 3">
    <name type="scientific">Carnobacterium antarcticum</name>
    <dbReference type="NCBI Taxonomy" id="2126436"/>
    <lineage>
        <taxon>Bacteria</taxon>
        <taxon>Bacillati</taxon>
        <taxon>Bacillota</taxon>
        <taxon>Bacilli</taxon>
        <taxon>Lactobacillales</taxon>
        <taxon>Carnobacteriaceae</taxon>
        <taxon>Carnobacterium</taxon>
    </lineage>
</organism>
<accession>A0ABW4NMM5</accession>